<dbReference type="AlphaFoldDB" id="A0A0G0VDL4"/>
<dbReference type="NCBIfam" id="TIGR02436">
    <property type="entry name" value="four helix bundle protein"/>
    <property type="match status" value="1"/>
</dbReference>
<reference evidence="1 2" key="1">
    <citation type="journal article" date="2015" name="Nature">
        <title>rRNA introns, odd ribosomes, and small enigmatic genomes across a large radiation of phyla.</title>
        <authorList>
            <person name="Brown C.T."/>
            <person name="Hug L.A."/>
            <person name="Thomas B.C."/>
            <person name="Sharon I."/>
            <person name="Castelle C.J."/>
            <person name="Singh A."/>
            <person name="Wilkins M.J."/>
            <person name="Williams K.H."/>
            <person name="Banfield J.F."/>
        </authorList>
    </citation>
    <scope>NUCLEOTIDE SEQUENCE [LARGE SCALE GENOMIC DNA]</scope>
</reference>
<evidence type="ECO:0000313" key="1">
    <source>
        <dbReference type="EMBL" id="KKR70110.1"/>
    </source>
</evidence>
<accession>A0A0G0VDL4</accession>
<dbReference type="EMBL" id="LBZK01000029">
    <property type="protein sequence ID" value="KKR70110.1"/>
    <property type="molecule type" value="Genomic_DNA"/>
</dbReference>
<dbReference type="InterPro" id="IPR012657">
    <property type="entry name" value="23S_rRNA-intervening_sequence"/>
</dbReference>
<dbReference type="SUPFAM" id="SSF158446">
    <property type="entry name" value="IVS-encoded protein-like"/>
    <property type="match status" value="1"/>
</dbReference>
<proteinExistence type="predicted"/>
<dbReference type="PANTHER" id="PTHR38471:SF2">
    <property type="entry name" value="FOUR HELIX BUNDLE PROTEIN"/>
    <property type="match status" value="1"/>
</dbReference>
<comment type="caution">
    <text evidence="1">The sequence shown here is derived from an EMBL/GenBank/DDBJ whole genome shotgun (WGS) entry which is preliminary data.</text>
</comment>
<dbReference type="PANTHER" id="PTHR38471">
    <property type="entry name" value="FOUR HELIX BUNDLE PROTEIN"/>
    <property type="match status" value="1"/>
</dbReference>
<organism evidence="1 2">
    <name type="scientific">Candidatus Woesebacteria bacterium GW2011_GWA2_40_7b</name>
    <dbReference type="NCBI Taxonomy" id="1618563"/>
    <lineage>
        <taxon>Bacteria</taxon>
        <taxon>Candidatus Woeseibacteriota</taxon>
    </lineage>
</organism>
<evidence type="ECO:0000313" key="2">
    <source>
        <dbReference type="Proteomes" id="UP000034562"/>
    </source>
</evidence>
<dbReference type="CDD" id="cd16377">
    <property type="entry name" value="23S_rRNA_IVP_like"/>
    <property type="match status" value="1"/>
</dbReference>
<sequence>MVWQKARVLVKRIYSITSSFPCEEKFGLIDQIRRAVVSIMANVAEGFSRYRIAETVMFYRTARGSLSEVKNHLYIALDLGYINSTEFKKLVETIDEIGKMLNGLINSTENYRKTKL</sequence>
<dbReference type="Pfam" id="PF05635">
    <property type="entry name" value="23S_rRNA_IVP"/>
    <property type="match status" value="1"/>
</dbReference>
<protein>
    <submittedName>
        <fullName evidence="1">Ribosomal protein S23</fullName>
    </submittedName>
</protein>
<dbReference type="Gene3D" id="1.20.1440.60">
    <property type="entry name" value="23S rRNA-intervening sequence"/>
    <property type="match status" value="1"/>
</dbReference>
<keyword evidence="1" id="KW-0689">Ribosomal protein</keyword>
<dbReference type="InterPro" id="IPR036583">
    <property type="entry name" value="23S_rRNA_IVS_sf"/>
</dbReference>
<name>A0A0G0VDL4_9BACT</name>
<dbReference type="Proteomes" id="UP000034562">
    <property type="component" value="Unassembled WGS sequence"/>
</dbReference>
<dbReference type="STRING" id="1618563.UU12_C0029G0016"/>
<keyword evidence="1" id="KW-0687">Ribonucleoprotein</keyword>
<gene>
    <name evidence="1" type="ORF">UU12_C0029G0016</name>
</gene>
<dbReference type="GO" id="GO:0005840">
    <property type="term" value="C:ribosome"/>
    <property type="evidence" value="ECO:0007669"/>
    <property type="project" value="UniProtKB-KW"/>
</dbReference>